<organism evidence="6 10">
    <name type="scientific">Klebsiella pneumoniae</name>
    <dbReference type="NCBI Taxonomy" id="573"/>
    <lineage>
        <taxon>Bacteria</taxon>
        <taxon>Pseudomonadati</taxon>
        <taxon>Pseudomonadota</taxon>
        <taxon>Gammaproteobacteria</taxon>
        <taxon>Enterobacterales</taxon>
        <taxon>Enterobacteriaceae</taxon>
        <taxon>Klebsiella/Raoultella group</taxon>
        <taxon>Klebsiella</taxon>
        <taxon>Klebsiella pneumoniae complex</taxon>
    </lineage>
</organism>
<feature type="coiled-coil region" evidence="1">
    <location>
        <begin position="72"/>
        <end position="173"/>
    </location>
</feature>
<evidence type="ECO:0000313" key="4">
    <source>
        <dbReference type="EMBL" id="MSS33082.1"/>
    </source>
</evidence>
<evidence type="ECO:0000313" key="6">
    <source>
        <dbReference type="EMBL" id="NGN74316.1"/>
    </source>
</evidence>
<dbReference type="Proteomes" id="UP000254938">
    <property type="component" value="Unassembled WGS sequence"/>
</dbReference>
<protein>
    <recommendedName>
        <fullName evidence="3">DUF6651 domain-containing protein</fullName>
    </recommendedName>
</protein>
<dbReference type="RefSeq" id="WP_014342135.1">
    <property type="nucleotide sequence ID" value="NZ_AP023149.1"/>
</dbReference>
<evidence type="ECO:0000256" key="1">
    <source>
        <dbReference type="SAM" id="Coils"/>
    </source>
</evidence>
<dbReference type="Proteomes" id="UP000468995">
    <property type="component" value="Unassembled WGS sequence"/>
</dbReference>
<evidence type="ECO:0000313" key="5">
    <source>
        <dbReference type="EMBL" id="MUA38445.1"/>
    </source>
</evidence>
<proteinExistence type="predicted"/>
<keyword evidence="1" id="KW-0175">Coiled coil</keyword>
<evidence type="ECO:0000313" key="10">
    <source>
        <dbReference type="Proteomes" id="UP000479475"/>
    </source>
</evidence>
<dbReference type="EMBL" id="WNPO01000003">
    <property type="protein sequence ID" value="MUA38445.1"/>
    <property type="molecule type" value="Genomic_DNA"/>
</dbReference>
<evidence type="ECO:0000256" key="2">
    <source>
        <dbReference type="SAM" id="MobiDB-lite"/>
    </source>
</evidence>
<evidence type="ECO:0000313" key="7">
    <source>
        <dbReference type="EMBL" id="STS78620.1"/>
    </source>
</evidence>
<feature type="domain" description="DUF6651" evidence="3">
    <location>
        <begin position="166"/>
        <end position="271"/>
    </location>
</feature>
<evidence type="ECO:0000313" key="9">
    <source>
        <dbReference type="Proteomes" id="UP000468995"/>
    </source>
</evidence>
<dbReference type="AlphaFoldDB" id="A0A0C7K794"/>
<evidence type="ECO:0000313" key="11">
    <source>
        <dbReference type="Proteomes" id="UP000485085"/>
    </source>
</evidence>
<dbReference type="Proteomes" id="UP000485085">
    <property type="component" value="Unassembled WGS sequence"/>
</dbReference>
<dbReference type="EMBL" id="JAAKYD010000019">
    <property type="protein sequence ID" value="NGN74316.1"/>
    <property type="molecule type" value="Genomic_DNA"/>
</dbReference>
<accession>A0A0C7K794</accession>
<reference evidence="5 11" key="3">
    <citation type="submission" date="2019-11" db="EMBL/GenBank/DDBJ databases">
        <title>Emergence of a novel subclone of carbapenem-resistant Klebsiella pneumoniae ST11 with enhanced virulence and transmissibility: a molecular epidemiological, clinical, genomic study.</title>
        <authorList>
            <person name="Zhou K."/>
        </authorList>
    </citation>
    <scope>NUCLEOTIDE SEQUENCE [LARGE SCALE GENOMIC DNA]</scope>
    <source>
        <strain evidence="5 11">KP_38044</strain>
    </source>
</reference>
<sequence length="299" mass="32704">MNLWQMLMARRGLMDVAESHERGGAGAGAPAGAEEQGTQESGKQNGEQKDQPKIEDDEFGGMTQEELLAELRKSKKAGADLLKENMKRKEKERAMADQLAQYGDIDPARARQLLEAEQAAENARREAEQAELERRGEFDAVKKQMIEAHQAEMAQRDERFSALESENAALKAQLVEMTVGASFSGSNFLREKVLMTPAKARVIYGSHFEVGEDGNVVGYDKPAGQKERAVLVDGEGKPLPFESAIERILRADPEADALLRSEAKQGAGSISKPTHKVTQPKNKSTMDKLTAGLGKIGIK</sequence>
<evidence type="ECO:0000259" key="3">
    <source>
        <dbReference type="Pfam" id="PF20356"/>
    </source>
</evidence>
<reference evidence="7 8" key="1">
    <citation type="submission" date="2018-06" db="EMBL/GenBank/DDBJ databases">
        <authorList>
            <consortium name="Pathogen Informatics"/>
            <person name="Doyle S."/>
        </authorList>
    </citation>
    <scope>NUCLEOTIDE SEQUENCE [LARGE SCALE GENOMIC DNA]</scope>
    <source>
        <strain evidence="7 8">NCTC9140</strain>
    </source>
</reference>
<dbReference type="KEGG" id="kpx:PMK1_b00027"/>
<evidence type="ECO:0000313" key="8">
    <source>
        <dbReference type="Proteomes" id="UP000254938"/>
    </source>
</evidence>
<reference evidence="4 9" key="2">
    <citation type="submission" date="2019-07" db="EMBL/GenBank/DDBJ databases">
        <title>Genome sequence of OXA-232-producing Klebsiella pneumoniae ST23 from septicemic neonate.</title>
        <authorList>
            <person name="Mukherjee S."/>
            <person name="Naha S."/>
            <person name="Bhadury P."/>
            <person name="Basu S."/>
        </authorList>
    </citation>
    <scope>NUCLEOTIDE SEQUENCE [LARGE SCALE GENOMIC DNA]</scope>
    <source>
        <strain evidence="4 9">EN5275</strain>
    </source>
</reference>
<feature type="region of interest" description="Disordered" evidence="2">
    <location>
        <begin position="18"/>
        <end position="71"/>
    </location>
</feature>
<gene>
    <name evidence="4" type="ORF">FME62_20160</name>
    <name evidence="6" type="ORF">G4V31_19560</name>
    <name evidence="5" type="ORF">GNF00_01095</name>
    <name evidence="7" type="ORF">NCTC9140_00254</name>
</gene>
<dbReference type="Pfam" id="PF20356">
    <property type="entry name" value="DUF6651"/>
    <property type="match status" value="1"/>
</dbReference>
<name>A0A0C7K794_KLEPN</name>
<dbReference type="EMBL" id="VINI01000018">
    <property type="protein sequence ID" value="MSS33082.1"/>
    <property type="molecule type" value="Genomic_DNA"/>
</dbReference>
<feature type="compositionally biased region" description="Polar residues" evidence="2">
    <location>
        <begin position="36"/>
        <end position="45"/>
    </location>
</feature>
<reference evidence="6 10" key="4">
    <citation type="submission" date="2020-02" db="EMBL/GenBank/DDBJ databases">
        <title>Klebsiella pneumoniae genome sequencing and assembly.</title>
        <authorList>
            <person name="Starkova P.S."/>
            <person name="Sulyan O.S."/>
            <person name="Likholetova D.V."/>
            <person name="Ageevets V.A."/>
            <person name="Lazareva I.V."/>
            <person name="Sopova J.V."/>
            <person name="Sidorenko S.V."/>
        </authorList>
    </citation>
    <scope>NUCLEOTIDE SEQUENCE [LARGE SCALE GENOMIC DNA]</scope>
    <source>
        <strain evidence="6 10">2429</strain>
    </source>
</reference>
<dbReference type="EMBL" id="UGKQ01000003">
    <property type="protein sequence ID" value="STS78620.1"/>
    <property type="molecule type" value="Genomic_DNA"/>
</dbReference>
<feature type="region of interest" description="Disordered" evidence="2">
    <location>
        <begin position="263"/>
        <end position="285"/>
    </location>
</feature>
<dbReference type="Proteomes" id="UP000479475">
    <property type="component" value="Unassembled WGS sequence"/>
</dbReference>
<dbReference type="InterPro" id="IPR046593">
    <property type="entry name" value="DUF6651"/>
</dbReference>